<reference evidence="1 2" key="1">
    <citation type="journal article" date="2016" name="Nat. Microbiol.">
        <title>The Mouse Intestinal Bacterial Collection (miBC) provides host-specific insight into cultured diversity and functional potential of the gut microbiota.</title>
        <authorList>
            <person name="Lagkouvardos I."/>
            <person name="Pukall R."/>
            <person name="Abt B."/>
            <person name="Foesel B.U."/>
            <person name="Meier-Kolthoff J.P."/>
            <person name="Kumar N."/>
            <person name="Bresciani A."/>
            <person name="Martinez I."/>
            <person name="Just S."/>
            <person name="Ziegler C."/>
            <person name="Brugiroux S."/>
            <person name="Garzetti D."/>
            <person name="Wenning M."/>
            <person name="Bui T.P."/>
            <person name="Wang J."/>
            <person name="Hugenholtz F."/>
            <person name="Plugge C.M."/>
            <person name="Peterson D.A."/>
            <person name="Hornef M.W."/>
            <person name="Baines J.F."/>
            <person name="Smidt H."/>
            <person name="Walter J."/>
            <person name="Kristiansen K."/>
            <person name="Nielsen H.B."/>
            <person name="Haller D."/>
            <person name="Overmann J."/>
            <person name="Stecher B."/>
            <person name="Clavel T."/>
        </authorList>
    </citation>
    <scope>NUCLEOTIDE SEQUENCE [LARGE SCALE GENOMIC DNA]</scope>
    <source>
        <strain evidence="1 2">DSM 28560</strain>
    </source>
</reference>
<dbReference type="EMBL" id="SMMX01000001">
    <property type="protein sequence ID" value="TDA23317.1"/>
    <property type="molecule type" value="Genomic_DNA"/>
</dbReference>
<keyword evidence="2" id="KW-1185">Reference proteome</keyword>
<protein>
    <submittedName>
        <fullName evidence="1">TetR/AcrR family transcriptional regulator</fullName>
    </submittedName>
</protein>
<dbReference type="SUPFAM" id="SSF46689">
    <property type="entry name" value="Homeodomain-like"/>
    <property type="match status" value="1"/>
</dbReference>
<evidence type="ECO:0000313" key="1">
    <source>
        <dbReference type="EMBL" id="TDA23317.1"/>
    </source>
</evidence>
<proteinExistence type="predicted"/>
<name>A0A4R4FHX8_9FIRM</name>
<dbReference type="InterPro" id="IPR009057">
    <property type="entry name" value="Homeodomain-like_sf"/>
</dbReference>
<dbReference type="Gene3D" id="1.10.357.10">
    <property type="entry name" value="Tetracycline Repressor, domain 2"/>
    <property type="match status" value="1"/>
</dbReference>
<comment type="caution">
    <text evidence="1">The sequence shown here is derived from an EMBL/GenBank/DDBJ whole genome shotgun (WGS) entry which is preliminary data.</text>
</comment>
<dbReference type="Proteomes" id="UP000295710">
    <property type="component" value="Unassembled WGS sequence"/>
</dbReference>
<evidence type="ECO:0000313" key="2">
    <source>
        <dbReference type="Proteomes" id="UP000295710"/>
    </source>
</evidence>
<sequence>MTRYACSIAVGSLYNYFPSKAELLSAAVEDVWRDIFHMDDYTEFDSFSGCLIWLFDRVQKGCARYPGFFTFHSVSFAAGEKEKGRLAMQQYFGHIKENLTQVLKNDRNVAGDRLPLHILTRIPVQQRT</sequence>
<dbReference type="AlphaFoldDB" id="A0A4R4FHX8"/>
<accession>A0A4R4FHX8</accession>
<organism evidence="1 2">
    <name type="scientific">Extibacter muris</name>
    <dbReference type="NCBI Taxonomy" id="1796622"/>
    <lineage>
        <taxon>Bacteria</taxon>
        <taxon>Bacillati</taxon>
        <taxon>Bacillota</taxon>
        <taxon>Clostridia</taxon>
        <taxon>Lachnospirales</taxon>
        <taxon>Lachnospiraceae</taxon>
        <taxon>Extibacter</taxon>
    </lineage>
</organism>
<gene>
    <name evidence="1" type="ORF">E1963_00790</name>
</gene>